<dbReference type="Proteomes" id="UP001050975">
    <property type="component" value="Unassembled WGS sequence"/>
</dbReference>
<evidence type="ECO:0008006" key="7">
    <source>
        <dbReference type="Google" id="ProtNLM"/>
    </source>
</evidence>
<dbReference type="Pfam" id="PF01470">
    <property type="entry name" value="Peptidase_C15"/>
    <property type="match status" value="1"/>
</dbReference>
<accession>A0AAV3XNN8</accession>
<dbReference type="EMBL" id="BLAY01000112">
    <property type="protein sequence ID" value="GET41187.1"/>
    <property type="molecule type" value="Genomic_DNA"/>
</dbReference>
<evidence type="ECO:0000256" key="4">
    <source>
        <dbReference type="ARBA" id="ARBA00022807"/>
    </source>
</evidence>
<proteinExistence type="inferred from homology"/>
<protein>
    <recommendedName>
        <fullName evidence="7">Peptidase C15</fullName>
    </recommendedName>
</protein>
<evidence type="ECO:0000313" key="5">
    <source>
        <dbReference type="EMBL" id="GET41187.1"/>
    </source>
</evidence>
<dbReference type="InterPro" id="IPR016125">
    <property type="entry name" value="Peptidase_C15-like"/>
</dbReference>
<dbReference type="GO" id="GO:0008234">
    <property type="term" value="F:cysteine-type peptidase activity"/>
    <property type="evidence" value="ECO:0007669"/>
    <property type="project" value="UniProtKB-KW"/>
</dbReference>
<dbReference type="InterPro" id="IPR036440">
    <property type="entry name" value="Peptidase_C15-like_sf"/>
</dbReference>
<dbReference type="AlphaFoldDB" id="A0AAV3XNN8"/>
<gene>
    <name evidence="5" type="ORF">MiSe_59990</name>
</gene>
<dbReference type="RefSeq" id="WP_226587402.1">
    <property type="nucleotide sequence ID" value="NZ_BLAY01000112.1"/>
</dbReference>
<dbReference type="Gene3D" id="3.40.630.20">
    <property type="entry name" value="Peptidase C15, pyroglutamyl peptidase I-like"/>
    <property type="match status" value="2"/>
</dbReference>
<organism evidence="5 6">
    <name type="scientific">Microseira wollei NIES-4236</name>
    <dbReference type="NCBI Taxonomy" id="2530354"/>
    <lineage>
        <taxon>Bacteria</taxon>
        <taxon>Bacillati</taxon>
        <taxon>Cyanobacteriota</taxon>
        <taxon>Cyanophyceae</taxon>
        <taxon>Oscillatoriophycideae</taxon>
        <taxon>Aerosakkonematales</taxon>
        <taxon>Aerosakkonemataceae</taxon>
        <taxon>Microseira</taxon>
    </lineage>
</organism>
<comment type="caution">
    <text evidence="5">The sequence shown here is derived from an EMBL/GenBank/DDBJ whole genome shotgun (WGS) entry which is preliminary data.</text>
</comment>
<evidence type="ECO:0000313" key="6">
    <source>
        <dbReference type="Proteomes" id="UP001050975"/>
    </source>
</evidence>
<evidence type="ECO:0000256" key="2">
    <source>
        <dbReference type="ARBA" id="ARBA00022670"/>
    </source>
</evidence>
<sequence length="169" mass="19024">MTTKILLTSFDTWLPHHKSNSSDDLLIEIAKFNSFSYSLNFLRRLPVDVSLASHRVLNHIQELQPHGIICCGMAEKRRQLTVESNATFAASSIKTSVNLERLVAGLSATNISHNAGKFVCEGLYYYVLKHLRDRSLTVPCIFLHVPLLTHDNSPKIIADFALIIQRLLP</sequence>
<dbReference type="SUPFAM" id="SSF53182">
    <property type="entry name" value="Pyrrolidone carboxyl peptidase (pyroglutamate aminopeptidase)"/>
    <property type="match status" value="1"/>
</dbReference>
<keyword evidence="4" id="KW-0788">Thiol protease</keyword>
<reference evidence="5" key="1">
    <citation type="submission" date="2019-10" db="EMBL/GenBank/DDBJ databases">
        <title>Draft genome sequece of Microseira wollei NIES-4236.</title>
        <authorList>
            <person name="Yamaguchi H."/>
            <person name="Suzuki S."/>
            <person name="Kawachi M."/>
        </authorList>
    </citation>
    <scope>NUCLEOTIDE SEQUENCE</scope>
    <source>
        <strain evidence="5">NIES-4236</strain>
    </source>
</reference>
<comment type="similarity">
    <text evidence="1">Belongs to the peptidase C15 family.</text>
</comment>
<name>A0AAV3XNN8_9CYAN</name>
<evidence type="ECO:0000256" key="1">
    <source>
        <dbReference type="ARBA" id="ARBA00006641"/>
    </source>
</evidence>
<keyword evidence="6" id="KW-1185">Reference proteome</keyword>
<keyword evidence="3" id="KW-0378">Hydrolase</keyword>
<dbReference type="GO" id="GO:0006508">
    <property type="term" value="P:proteolysis"/>
    <property type="evidence" value="ECO:0007669"/>
    <property type="project" value="UniProtKB-KW"/>
</dbReference>
<keyword evidence="2" id="KW-0645">Protease</keyword>
<evidence type="ECO:0000256" key="3">
    <source>
        <dbReference type="ARBA" id="ARBA00022801"/>
    </source>
</evidence>